<feature type="domain" description="Fido" evidence="3">
    <location>
        <begin position="176"/>
        <end position="330"/>
    </location>
</feature>
<dbReference type="InterPro" id="IPR036390">
    <property type="entry name" value="WH_DNA-bd_sf"/>
</dbReference>
<dbReference type="InterPro" id="IPR003812">
    <property type="entry name" value="Fido"/>
</dbReference>
<evidence type="ECO:0000256" key="1">
    <source>
        <dbReference type="PIRSR" id="PIRSR640198-1"/>
    </source>
</evidence>
<dbReference type="Pfam" id="PF08279">
    <property type="entry name" value="HTH_11"/>
    <property type="match status" value="1"/>
</dbReference>
<evidence type="ECO:0000313" key="4">
    <source>
        <dbReference type="EMBL" id="ETK04159.1"/>
    </source>
</evidence>
<evidence type="ECO:0000256" key="2">
    <source>
        <dbReference type="PIRSR" id="PIRSR640198-2"/>
    </source>
</evidence>
<evidence type="ECO:0000259" key="3">
    <source>
        <dbReference type="PROSITE" id="PS51459"/>
    </source>
</evidence>
<protein>
    <submittedName>
        <fullName evidence="4">Cell filamentation protein Fic</fullName>
    </submittedName>
</protein>
<dbReference type="PANTHER" id="PTHR13504:SF38">
    <property type="entry name" value="FIDO DOMAIN-CONTAINING PROTEIN"/>
    <property type="match status" value="1"/>
</dbReference>
<gene>
    <name evidence="4" type="ORF">T229_10435</name>
</gene>
<dbReference type="AlphaFoldDB" id="W2CA92"/>
<name>W2CA92_9BACT</name>
<accession>W2CA92</accession>
<organism evidence="4 5">
    <name type="scientific">Tannerella sp. oral taxon BU063 isolate Cell 5</name>
    <dbReference type="NCBI Taxonomy" id="1410950"/>
    <lineage>
        <taxon>Bacteria</taxon>
        <taxon>Pseudomonadati</taxon>
        <taxon>Bacteroidota</taxon>
        <taxon>Bacteroidia</taxon>
        <taxon>Bacteroidales</taxon>
        <taxon>Tannerellaceae</taxon>
        <taxon>Tannerella</taxon>
    </lineage>
</organism>
<dbReference type="InterPro" id="IPR036388">
    <property type="entry name" value="WH-like_DNA-bd_sf"/>
</dbReference>
<dbReference type="InterPro" id="IPR040198">
    <property type="entry name" value="Fido_containing"/>
</dbReference>
<dbReference type="PATRIC" id="fig|1410950.3.peg.1522"/>
<sequence>MDRPIEYPPVKGMLSEESKALMYAFTPEVRALNADYPYWDKVKYHRSEIDPRILWQALKLLRSLGRTPLHFGRYAFSYNRTDEMLSLLHTFDMHVGGSLSSSDLDLLPENKRAYYLVSSAMEEAIASSQMEGASTTRRVAKEMLRKQERPRDRSQQMIRNNYQTILYLKDHAAEPFSVERLLDVHRIMTEGTLDNASDAGRLRNHDDILVMDGISGDVAHQPPAHDEIPALMADLERFFNSDDEDTFVHPIVKACIIHFILAYIHPFVDGNGRTARALFYWYVMRRGYWLIEYLSISGIIYKTKRGYERAFLYTEYDDNDLTYFILYHLRTIRQALERLKDYLRRKATENNDAHRLMSVGNMNSRQAQMVQILREKPDMMFTVREIEQRFAVTNATARTDLKGLVERGFLVEVAMNKVKRGYVRSADFEARVVGR</sequence>
<dbReference type="GO" id="GO:0005524">
    <property type="term" value="F:ATP binding"/>
    <property type="evidence" value="ECO:0007669"/>
    <property type="project" value="UniProtKB-KW"/>
</dbReference>
<reference evidence="4 5" key="1">
    <citation type="submission" date="2013-11" db="EMBL/GenBank/DDBJ databases">
        <title>Single cell genomics of uncultured Tannerella BU063 (oral taxon 286).</title>
        <authorList>
            <person name="Beall C.J."/>
            <person name="Campbell A.G."/>
            <person name="Griffen A.L."/>
            <person name="Podar M."/>
            <person name="Leys E.J."/>
        </authorList>
    </citation>
    <scope>NUCLEOTIDE SEQUENCE [LARGE SCALE GENOMIC DNA]</scope>
    <source>
        <strain evidence="4">Cell 5</strain>
    </source>
</reference>
<dbReference type="SUPFAM" id="SSF46785">
    <property type="entry name" value="Winged helix' DNA-binding domain"/>
    <property type="match status" value="1"/>
</dbReference>
<dbReference type="PANTHER" id="PTHR13504">
    <property type="entry name" value="FIDO DOMAIN-CONTAINING PROTEIN DDB_G0283145"/>
    <property type="match status" value="1"/>
</dbReference>
<dbReference type="SUPFAM" id="SSF140931">
    <property type="entry name" value="Fic-like"/>
    <property type="match status" value="1"/>
</dbReference>
<dbReference type="Gene3D" id="1.10.10.10">
    <property type="entry name" value="Winged helix-like DNA-binding domain superfamily/Winged helix DNA-binding domain"/>
    <property type="match status" value="1"/>
</dbReference>
<comment type="caution">
    <text evidence="4">The sequence shown here is derived from an EMBL/GenBank/DDBJ whole genome shotgun (WGS) entry which is preliminary data.</text>
</comment>
<dbReference type="InterPro" id="IPR036597">
    <property type="entry name" value="Fido-like_dom_sf"/>
</dbReference>
<dbReference type="Gene3D" id="1.10.3290.10">
    <property type="entry name" value="Fido-like domain"/>
    <property type="match status" value="1"/>
</dbReference>
<proteinExistence type="predicted"/>
<feature type="active site" evidence="1">
    <location>
        <position position="265"/>
    </location>
</feature>
<feature type="binding site" evidence="2">
    <location>
        <begin position="210"/>
        <end position="220"/>
    </location>
    <ligand>
        <name>ATP</name>
        <dbReference type="ChEBI" id="CHEBI:30616"/>
    </ligand>
</feature>
<dbReference type="EMBL" id="AYYC01000689">
    <property type="protein sequence ID" value="ETK04159.1"/>
    <property type="molecule type" value="Genomic_DNA"/>
</dbReference>
<keyword evidence="2" id="KW-0547">Nucleotide-binding</keyword>
<keyword evidence="2" id="KW-0067">ATP-binding</keyword>
<dbReference type="Pfam" id="PF02661">
    <property type="entry name" value="Fic"/>
    <property type="match status" value="1"/>
</dbReference>
<dbReference type="PROSITE" id="PS51459">
    <property type="entry name" value="FIDO"/>
    <property type="match status" value="1"/>
</dbReference>
<dbReference type="Proteomes" id="UP000018872">
    <property type="component" value="Unassembled WGS sequence"/>
</dbReference>
<evidence type="ECO:0000313" key="5">
    <source>
        <dbReference type="Proteomes" id="UP000018872"/>
    </source>
</evidence>
<dbReference type="InterPro" id="IPR013196">
    <property type="entry name" value="HTH_11"/>
</dbReference>
<feature type="binding site" evidence="2">
    <location>
        <begin position="269"/>
        <end position="276"/>
    </location>
    <ligand>
        <name>ATP</name>
        <dbReference type="ChEBI" id="CHEBI:30616"/>
    </ligand>
</feature>